<dbReference type="AlphaFoldDB" id="A0A8H7YUG7"/>
<accession>A0A8H7YUG7</accession>
<comment type="caution">
    <text evidence="1">The sequence shown here is derived from an EMBL/GenBank/DDBJ whole genome shotgun (WGS) entry which is preliminary data.</text>
</comment>
<dbReference type="VEuPathDB" id="FungiDB:I7I52_06214"/>
<protein>
    <submittedName>
        <fullName evidence="1">Uncharacterized protein</fullName>
    </submittedName>
</protein>
<organism evidence="1 2">
    <name type="scientific">Ajellomyces capsulatus</name>
    <name type="common">Darling's disease fungus</name>
    <name type="synonym">Histoplasma capsulatum</name>
    <dbReference type="NCBI Taxonomy" id="5037"/>
    <lineage>
        <taxon>Eukaryota</taxon>
        <taxon>Fungi</taxon>
        <taxon>Dikarya</taxon>
        <taxon>Ascomycota</taxon>
        <taxon>Pezizomycotina</taxon>
        <taxon>Eurotiomycetes</taxon>
        <taxon>Eurotiomycetidae</taxon>
        <taxon>Onygenales</taxon>
        <taxon>Ajellomycetaceae</taxon>
        <taxon>Histoplasma</taxon>
    </lineage>
</organism>
<dbReference type="Proteomes" id="UP000670092">
    <property type="component" value="Unassembled WGS sequence"/>
</dbReference>
<name>A0A8H7YUG7_AJECA</name>
<evidence type="ECO:0000313" key="1">
    <source>
        <dbReference type="EMBL" id="KAG5295813.1"/>
    </source>
</evidence>
<gene>
    <name evidence="1" type="ORF">I7I52_06214</name>
</gene>
<dbReference type="EMBL" id="JAEVHI010000003">
    <property type="protein sequence ID" value="KAG5295813.1"/>
    <property type="molecule type" value="Genomic_DNA"/>
</dbReference>
<proteinExistence type="predicted"/>
<reference evidence="1 2" key="1">
    <citation type="submission" date="2021-01" db="EMBL/GenBank/DDBJ databases">
        <title>Chromosome-level genome assembly of a human fungal pathogen reveals clustering of transcriptionally co-regulated genes.</title>
        <authorList>
            <person name="Voorhies M."/>
            <person name="Cohen S."/>
            <person name="Shea T.P."/>
            <person name="Petrus S."/>
            <person name="Munoz J.F."/>
            <person name="Poplawski S."/>
            <person name="Goldman W.E."/>
            <person name="Michael T."/>
            <person name="Cuomo C.A."/>
            <person name="Sil A."/>
            <person name="Beyhan S."/>
        </authorList>
    </citation>
    <scope>NUCLEOTIDE SEQUENCE [LARGE SCALE GENOMIC DNA]</scope>
    <source>
        <strain evidence="1 2">G184AR</strain>
    </source>
</reference>
<evidence type="ECO:0000313" key="2">
    <source>
        <dbReference type="Proteomes" id="UP000670092"/>
    </source>
</evidence>
<sequence length="129" mass="14691">MLAALQPYSSEQRVIKQSLKEQAMSYILIPLLKQKFPELSLAVGFNHHFNHHCYLWFEGVNLFVSLLQVLMFQAFLCCWVHCWEPSSGGVDNSSNHKGLDAKRTSPFIVEDFKFLVVNVKSLYGIGANV</sequence>